<feature type="coiled-coil region" evidence="1">
    <location>
        <begin position="2"/>
        <end position="29"/>
    </location>
</feature>
<protein>
    <recommendedName>
        <fullName evidence="4">Phage protein</fullName>
    </recommendedName>
</protein>
<evidence type="ECO:0000313" key="2">
    <source>
        <dbReference type="EMBL" id="MBU5486492.1"/>
    </source>
</evidence>
<comment type="caution">
    <text evidence="2">The sequence shown here is derived from an EMBL/GenBank/DDBJ whole genome shotgun (WGS) entry which is preliminary data.</text>
</comment>
<keyword evidence="3" id="KW-1185">Reference proteome</keyword>
<organism evidence="2 3">
    <name type="scientific">Clostridium mobile</name>
    <dbReference type="NCBI Taxonomy" id="2841512"/>
    <lineage>
        <taxon>Bacteria</taxon>
        <taxon>Bacillati</taxon>
        <taxon>Bacillota</taxon>
        <taxon>Clostridia</taxon>
        <taxon>Eubacteriales</taxon>
        <taxon>Clostridiaceae</taxon>
        <taxon>Clostridium</taxon>
    </lineage>
</organism>
<evidence type="ECO:0008006" key="4">
    <source>
        <dbReference type="Google" id="ProtNLM"/>
    </source>
</evidence>
<evidence type="ECO:0000256" key="1">
    <source>
        <dbReference type="SAM" id="Coils"/>
    </source>
</evidence>
<proteinExistence type="predicted"/>
<evidence type="ECO:0000313" key="3">
    <source>
        <dbReference type="Proteomes" id="UP000726170"/>
    </source>
</evidence>
<dbReference type="EMBL" id="JAHLQF010000006">
    <property type="protein sequence ID" value="MBU5486492.1"/>
    <property type="molecule type" value="Genomic_DNA"/>
</dbReference>
<reference evidence="2 3" key="1">
    <citation type="submission" date="2021-06" db="EMBL/GenBank/DDBJ databases">
        <authorList>
            <person name="Sun Q."/>
            <person name="Li D."/>
        </authorList>
    </citation>
    <scope>NUCLEOTIDE SEQUENCE [LARGE SCALE GENOMIC DNA]</scope>
    <source>
        <strain evidence="2 3">MSJ-11</strain>
    </source>
</reference>
<sequence>MNRQQRKAMQREQNKLEKKLNKLDATSLKMVEVLAMQRFDEYVKLVKELLSGSTYEAMRENRVGEERANRILVRINEIMFEKSEGKA</sequence>
<gene>
    <name evidence="2" type="ORF">KQI86_19510</name>
</gene>
<keyword evidence="1" id="KW-0175">Coiled coil</keyword>
<dbReference type="RefSeq" id="WP_216441090.1">
    <property type="nucleotide sequence ID" value="NZ_JAHLQF010000006.1"/>
</dbReference>
<name>A0ABS6EMZ2_9CLOT</name>
<accession>A0ABS6EMZ2</accession>
<dbReference type="Proteomes" id="UP000726170">
    <property type="component" value="Unassembled WGS sequence"/>
</dbReference>